<reference evidence="2 3" key="1">
    <citation type="journal article" date="2019" name="Fungal Biol. Biotechnol.">
        <title>Draft genome sequence of fastidious pathogen Ceratobasidium theobromae, which causes vascular-streak dieback in Theobroma cacao.</title>
        <authorList>
            <person name="Ali S.S."/>
            <person name="Asman A."/>
            <person name="Shao J."/>
            <person name="Firmansyah A.P."/>
            <person name="Susilo A.W."/>
            <person name="Rosmana A."/>
            <person name="McMahon P."/>
            <person name="Junaid M."/>
            <person name="Guest D."/>
            <person name="Kheng T.Y."/>
            <person name="Meinhardt L.W."/>
            <person name="Bailey B.A."/>
        </authorList>
    </citation>
    <scope>NUCLEOTIDE SEQUENCE [LARGE SCALE GENOMIC DNA]</scope>
    <source>
        <strain evidence="2 3">CT2</strain>
    </source>
</reference>
<dbReference type="EMBL" id="SSOP01000154">
    <property type="protein sequence ID" value="KAB5590651.1"/>
    <property type="molecule type" value="Genomic_DNA"/>
</dbReference>
<dbReference type="AlphaFoldDB" id="A0A5N5QGS0"/>
<feature type="compositionally biased region" description="Acidic residues" evidence="1">
    <location>
        <begin position="364"/>
        <end position="385"/>
    </location>
</feature>
<proteinExistence type="predicted"/>
<feature type="region of interest" description="Disordered" evidence="1">
    <location>
        <begin position="361"/>
        <end position="385"/>
    </location>
</feature>
<dbReference type="Gene3D" id="1.25.40.10">
    <property type="entry name" value="Tetratricopeptide repeat domain"/>
    <property type="match status" value="1"/>
</dbReference>
<evidence type="ECO:0000313" key="2">
    <source>
        <dbReference type="EMBL" id="KAB5590651.1"/>
    </source>
</evidence>
<organism evidence="2 3">
    <name type="scientific">Ceratobasidium theobromae</name>
    <dbReference type="NCBI Taxonomy" id="1582974"/>
    <lineage>
        <taxon>Eukaryota</taxon>
        <taxon>Fungi</taxon>
        <taxon>Dikarya</taxon>
        <taxon>Basidiomycota</taxon>
        <taxon>Agaricomycotina</taxon>
        <taxon>Agaricomycetes</taxon>
        <taxon>Cantharellales</taxon>
        <taxon>Ceratobasidiaceae</taxon>
        <taxon>Ceratobasidium</taxon>
    </lineage>
</organism>
<comment type="caution">
    <text evidence="2">The sequence shown here is derived from an EMBL/GenBank/DDBJ whole genome shotgun (WGS) entry which is preliminary data.</text>
</comment>
<accession>A0A5N5QGS0</accession>
<dbReference type="InterPro" id="IPR011990">
    <property type="entry name" value="TPR-like_helical_dom_sf"/>
</dbReference>
<evidence type="ECO:0000256" key="1">
    <source>
        <dbReference type="SAM" id="MobiDB-lite"/>
    </source>
</evidence>
<keyword evidence="3" id="KW-1185">Reference proteome</keyword>
<name>A0A5N5QGS0_9AGAM</name>
<dbReference type="Proteomes" id="UP000383932">
    <property type="component" value="Unassembled WGS sequence"/>
</dbReference>
<sequence length="385" mass="42240">MGRTRAKKTKPVKPELAPLKQTLAAPVPEPSIQSLFGKAQELLIQCNYDLAHRFVQRILEREPSNAEAREMSAVIDLERGEIITAKETFLSLVPPSNAAPNPPPHSAYLYLAQLSDGPQEALGHYRAAVGLIANRVKPGSTTTEETDELKKIAAKALVAMIEIWMSDLCMEPEAESQCDSLLAQAHSTDPGNVEVLQAEASIRLSQNRPEDAQRSAVAAWESWRELPPDDPRIPTGETRLQLAKLMLEIGSNGDALEIIAGVVAEDDQDVEAWYLEGWCLWGMAEQVKTGEKLGGDAGKGKEKQEDSEVELGWEELAKDARDCLETCKMLHVAQQHGDKPMLAHVKELLAILDELGIKASLEHSEEEGGNDGGEWVDEDEDVEMS</sequence>
<dbReference type="SUPFAM" id="SSF48452">
    <property type="entry name" value="TPR-like"/>
    <property type="match status" value="2"/>
</dbReference>
<evidence type="ECO:0000313" key="3">
    <source>
        <dbReference type="Proteomes" id="UP000383932"/>
    </source>
</evidence>
<dbReference type="OrthoDB" id="1914839at2759"/>
<dbReference type="CDD" id="cd24142">
    <property type="entry name" value="ACL4-like"/>
    <property type="match status" value="1"/>
</dbReference>
<gene>
    <name evidence="2" type="ORF">CTheo_5904</name>
</gene>
<protein>
    <submittedName>
        <fullName evidence="2">TPR_2 domain-containing protein</fullName>
    </submittedName>
</protein>